<comment type="caution">
    <text evidence="2">The sequence shown here is derived from an EMBL/GenBank/DDBJ whole genome shotgun (WGS) entry which is preliminary data.</text>
</comment>
<name>A0ABS7F1C9_9PROT</name>
<gene>
    <name evidence="2" type="ORF">K1J50_08030</name>
</gene>
<dbReference type="RefSeq" id="WP_220117195.1">
    <property type="nucleotide sequence ID" value="NZ_JAHZUY010000015.1"/>
</dbReference>
<dbReference type="Proteomes" id="UP001519924">
    <property type="component" value="Unassembled WGS sequence"/>
</dbReference>
<organism evidence="2 3">
    <name type="scientific">Caldovatus aquaticus</name>
    <dbReference type="NCBI Taxonomy" id="2865671"/>
    <lineage>
        <taxon>Bacteria</taxon>
        <taxon>Pseudomonadati</taxon>
        <taxon>Pseudomonadota</taxon>
        <taxon>Alphaproteobacteria</taxon>
        <taxon>Acetobacterales</taxon>
        <taxon>Roseomonadaceae</taxon>
        <taxon>Caldovatus</taxon>
    </lineage>
</organism>
<accession>A0ABS7F1C9</accession>
<reference evidence="2 3" key="1">
    <citation type="submission" date="2021-08" db="EMBL/GenBank/DDBJ databases">
        <title>Caldovatus sediminis gen. nov., sp. nov., a moderately thermophilic bacterium isolated from a hot spring.</title>
        <authorList>
            <person name="Hu C.-J."/>
            <person name="Li W.-J."/>
            <person name="Xian W.-D."/>
        </authorList>
    </citation>
    <scope>NUCLEOTIDE SEQUENCE [LARGE SCALE GENOMIC DNA]</scope>
    <source>
        <strain evidence="2 3">SYSU G05006</strain>
    </source>
</reference>
<evidence type="ECO:0000313" key="3">
    <source>
        <dbReference type="Proteomes" id="UP001519924"/>
    </source>
</evidence>
<evidence type="ECO:0000313" key="2">
    <source>
        <dbReference type="EMBL" id="MBW8269435.1"/>
    </source>
</evidence>
<sequence>MATAPSRPADTPSADRNVTPGTGRLAAGTNRGTALRELVLRRAAVRVARERNLAAGPPPDDAEVARMVAEFLARGGQVTRCATAHLAPVHNGAGREARDWTL</sequence>
<evidence type="ECO:0000256" key="1">
    <source>
        <dbReference type="SAM" id="MobiDB-lite"/>
    </source>
</evidence>
<proteinExistence type="predicted"/>
<feature type="region of interest" description="Disordered" evidence="1">
    <location>
        <begin position="1"/>
        <end position="31"/>
    </location>
</feature>
<keyword evidence="3" id="KW-1185">Reference proteome</keyword>
<dbReference type="EMBL" id="JAHZUY010000015">
    <property type="protein sequence ID" value="MBW8269435.1"/>
    <property type="molecule type" value="Genomic_DNA"/>
</dbReference>
<protein>
    <submittedName>
        <fullName evidence="2">Uncharacterized protein</fullName>
    </submittedName>
</protein>